<feature type="signal peptide" evidence="2">
    <location>
        <begin position="1"/>
        <end position="18"/>
    </location>
</feature>
<name>K1PPA5_MAGGI</name>
<dbReference type="HOGENOM" id="CLU_832226_0_0_1"/>
<dbReference type="Gene3D" id="1.20.90.10">
    <property type="entry name" value="Phospholipase A2 domain"/>
    <property type="match status" value="2"/>
</dbReference>
<dbReference type="GO" id="GO:0050482">
    <property type="term" value="P:arachidonate secretion"/>
    <property type="evidence" value="ECO:0007669"/>
    <property type="project" value="InterPro"/>
</dbReference>
<protein>
    <submittedName>
        <fullName evidence="3">Group XIIA secretory phospholipase A2</fullName>
    </submittedName>
</protein>
<dbReference type="InterPro" id="IPR036444">
    <property type="entry name" value="PLipase_A2_dom_sf"/>
</dbReference>
<dbReference type="GO" id="GO:0005576">
    <property type="term" value="C:extracellular region"/>
    <property type="evidence" value="ECO:0007669"/>
    <property type="project" value="InterPro"/>
</dbReference>
<dbReference type="AlphaFoldDB" id="K1PPA5"/>
<dbReference type="InParanoid" id="K1PPA5"/>
<evidence type="ECO:0000313" key="3">
    <source>
        <dbReference type="EMBL" id="EKC23468.1"/>
    </source>
</evidence>
<dbReference type="GO" id="GO:0006644">
    <property type="term" value="P:phospholipid metabolic process"/>
    <property type="evidence" value="ECO:0007669"/>
    <property type="project" value="InterPro"/>
</dbReference>
<gene>
    <name evidence="3" type="ORF">CGI_10012012</name>
</gene>
<evidence type="ECO:0000256" key="1">
    <source>
        <dbReference type="SAM" id="MobiDB-lite"/>
    </source>
</evidence>
<feature type="region of interest" description="Disordered" evidence="1">
    <location>
        <begin position="288"/>
        <end position="334"/>
    </location>
</feature>
<accession>K1PPA5</accession>
<dbReference type="Pfam" id="PF06951">
    <property type="entry name" value="PLA2G12"/>
    <property type="match status" value="2"/>
</dbReference>
<dbReference type="GO" id="GO:0005509">
    <property type="term" value="F:calcium ion binding"/>
    <property type="evidence" value="ECO:0007669"/>
    <property type="project" value="InterPro"/>
</dbReference>
<feature type="chain" id="PRO_5043735901" evidence="2">
    <location>
        <begin position="19"/>
        <end position="334"/>
    </location>
</feature>
<sequence length="334" mass="37010">MWGRVVCLLVLWQGLALSRGNTRDLLDDMLTDGEAGNVEGMIDKARENHIKSSNGCGTFGFEIDTSTVPLMTKCCDQHDFCYDTCNSNKDKCDSDFKACLLNMCKKMEKSLEKDELEGCKATAELMFTGTTMLGCTSFKDSQKRACDCGEIDMDSDPDVLRVNSGKSTLIHGKKSIDTSTVPLMTKCCDQHDFCYDTCNSNKDKCDSDFKACLLNMCKKMEKSLEKDEFEGCKATAELMFTGTTMLGCTSFKDSQKRACDCGEIDMDSDPDVLRVNSGKSTLIHGKKSVNAKPIPGTENENTENFSKTKDVPKSDTVLKATKLKAKNRHQHEDL</sequence>
<dbReference type="SUPFAM" id="SSF48619">
    <property type="entry name" value="Phospholipase A2, PLA2"/>
    <property type="match status" value="2"/>
</dbReference>
<organism evidence="3">
    <name type="scientific">Magallana gigas</name>
    <name type="common">Pacific oyster</name>
    <name type="synonym">Crassostrea gigas</name>
    <dbReference type="NCBI Taxonomy" id="29159"/>
    <lineage>
        <taxon>Eukaryota</taxon>
        <taxon>Metazoa</taxon>
        <taxon>Spiralia</taxon>
        <taxon>Lophotrochozoa</taxon>
        <taxon>Mollusca</taxon>
        <taxon>Bivalvia</taxon>
        <taxon>Autobranchia</taxon>
        <taxon>Pteriomorphia</taxon>
        <taxon>Ostreida</taxon>
        <taxon>Ostreoidea</taxon>
        <taxon>Ostreidae</taxon>
        <taxon>Magallana</taxon>
    </lineage>
</organism>
<dbReference type="PANTHER" id="PTHR12824">
    <property type="entry name" value="GROUP XII SECRETORY PHOSPHOLIPASE A2 FAMILY MEMBER"/>
    <property type="match status" value="1"/>
</dbReference>
<keyword evidence="2" id="KW-0732">Signal</keyword>
<proteinExistence type="predicted"/>
<dbReference type="InterPro" id="IPR010711">
    <property type="entry name" value="PLA2G12"/>
</dbReference>
<dbReference type="GO" id="GO:0004623">
    <property type="term" value="F:phospholipase A2 activity"/>
    <property type="evidence" value="ECO:0007669"/>
    <property type="project" value="InterPro"/>
</dbReference>
<reference evidence="3" key="1">
    <citation type="journal article" date="2012" name="Nature">
        <title>The oyster genome reveals stress adaptation and complexity of shell formation.</title>
        <authorList>
            <person name="Zhang G."/>
            <person name="Fang X."/>
            <person name="Guo X."/>
            <person name="Li L."/>
            <person name="Luo R."/>
            <person name="Xu F."/>
            <person name="Yang P."/>
            <person name="Zhang L."/>
            <person name="Wang X."/>
            <person name="Qi H."/>
            <person name="Xiong Z."/>
            <person name="Que H."/>
            <person name="Xie Y."/>
            <person name="Holland P.W."/>
            <person name="Paps J."/>
            <person name="Zhu Y."/>
            <person name="Wu F."/>
            <person name="Chen Y."/>
            <person name="Wang J."/>
            <person name="Peng C."/>
            <person name="Meng J."/>
            <person name="Yang L."/>
            <person name="Liu J."/>
            <person name="Wen B."/>
            <person name="Zhang N."/>
            <person name="Huang Z."/>
            <person name="Zhu Q."/>
            <person name="Feng Y."/>
            <person name="Mount A."/>
            <person name="Hedgecock D."/>
            <person name="Xu Z."/>
            <person name="Liu Y."/>
            <person name="Domazet-Loso T."/>
            <person name="Du Y."/>
            <person name="Sun X."/>
            <person name="Zhang S."/>
            <person name="Liu B."/>
            <person name="Cheng P."/>
            <person name="Jiang X."/>
            <person name="Li J."/>
            <person name="Fan D."/>
            <person name="Wang W."/>
            <person name="Fu W."/>
            <person name="Wang T."/>
            <person name="Wang B."/>
            <person name="Zhang J."/>
            <person name="Peng Z."/>
            <person name="Li Y."/>
            <person name="Li N."/>
            <person name="Wang J."/>
            <person name="Chen M."/>
            <person name="He Y."/>
            <person name="Tan F."/>
            <person name="Song X."/>
            <person name="Zheng Q."/>
            <person name="Huang R."/>
            <person name="Yang H."/>
            <person name="Du X."/>
            <person name="Chen L."/>
            <person name="Yang M."/>
            <person name="Gaffney P.M."/>
            <person name="Wang S."/>
            <person name="Luo L."/>
            <person name="She Z."/>
            <person name="Ming Y."/>
            <person name="Huang W."/>
            <person name="Zhang S."/>
            <person name="Huang B."/>
            <person name="Zhang Y."/>
            <person name="Qu T."/>
            <person name="Ni P."/>
            <person name="Miao G."/>
            <person name="Wang J."/>
            <person name="Wang Q."/>
            <person name="Steinberg C.E."/>
            <person name="Wang H."/>
            <person name="Li N."/>
            <person name="Qian L."/>
            <person name="Zhang G."/>
            <person name="Li Y."/>
            <person name="Yang H."/>
            <person name="Liu X."/>
            <person name="Wang J."/>
            <person name="Yin Y."/>
            <person name="Wang J."/>
        </authorList>
    </citation>
    <scope>NUCLEOTIDE SEQUENCE [LARGE SCALE GENOMIC DNA]</scope>
    <source>
        <strain evidence="3">05x7-T-G4-1.051#20</strain>
    </source>
</reference>
<dbReference type="PANTHER" id="PTHR12824:SF8">
    <property type="entry name" value="GXIVSPLA2, ISOFORM A"/>
    <property type="match status" value="1"/>
</dbReference>
<feature type="compositionally biased region" description="Basic residues" evidence="1">
    <location>
        <begin position="321"/>
        <end position="334"/>
    </location>
</feature>
<dbReference type="EMBL" id="JH817064">
    <property type="protein sequence ID" value="EKC23468.1"/>
    <property type="molecule type" value="Genomic_DNA"/>
</dbReference>
<evidence type="ECO:0000256" key="2">
    <source>
        <dbReference type="SAM" id="SignalP"/>
    </source>
</evidence>
<dbReference type="GO" id="GO:0016042">
    <property type="term" value="P:lipid catabolic process"/>
    <property type="evidence" value="ECO:0007669"/>
    <property type="project" value="InterPro"/>
</dbReference>